<feature type="signal peptide" evidence="2">
    <location>
        <begin position="1"/>
        <end position="16"/>
    </location>
</feature>
<sequence>MQKWITFACFFVFACAESVSDYEEQCFAINCIGVEYECIKGKCYCADGFVPNQFHDRCVPCPGLGEKCFGPCCNRYGNGTLQCWQGKCQQCYDSYGNFVCRDGIDQILLISTTQIVMGSALILGIIATFILLYKLCAATTIGPFGGEFEQNSQRLSIGSLQVYVEERLRDAPPRYSRTPTTDIAVYPAIAYLNSGFIHDSSIPPPPYTEEKLEENTHNTVHI</sequence>
<dbReference type="OrthoDB" id="7428788at2759"/>
<evidence type="ECO:0000313" key="3">
    <source>
        <dbReference type="Proteomes" id="UP000504629"/>
    </source>
</evidence>
<keyword evidence="1" id="KW-0812">Transmembrane</keyword>
<gene>
    <name evidence="4" type="primary">LOC114239791</name>
</gene>
<dbReference type="Proteomes" id="UP000504629">
    <property type="component" value="Unplaced"/>
</dbReference>
<dbReference type="PROSITE" id="PS51257">
    <property type="entry name" value="PROKAR_LIPOPROTEIN"/>
    <property type="match status" value="1"/>
</dbReference>
<dbReference type="GeneID" id="114239791"/>
<dbReference type="RefSeq" id="XP_028025981.1">
    <property type="nucleotide sequence ID" value="XM_028170180.1"/>
</dbReference>
<organism evidence="3 4">
    <name type="scientific">Bombyx mandarina</name>
    <name type="common">Wild silk moth</name>
    <name type="synonym">Wild silkworm</name>
    <dbReference type="NCBI Taxonomy" id="7092"/>
    <lineage>
        <taxon>Eukaryota</taxon>
        <taxon>Metazoa</taxon>
        <taxon>Ecdysozoa</taxon>
        <taxon>Arthropoda</taxon>
        <taxon>Hexapoda</taxon>
        <taxon>Insecta</taxon>
        <taxon>Pterygota</taxon>
        <taxon>Neoptera</taxon>
        <taxon>Endopterygota</taxon>
        <taxon>Lepidoptera</taxon>
        <taxon>Glossata</taxon>
        <taxon>Ditrysia</taxon>
        <taxon>Bombycoidea</taxon>
        <taxon>Bombycidae</taxon>
        <taxon>Bombycinae</taxon>
        <taxon>Bombyx</taxon>
    </lineage>
</organism>
<accession>A0A6J2J9B1</accession>
<feature type="chain" id="PRO_5026651586" evidence="2">
    <location>
        <begin position="17"/>
        <end position="222"/>
    </location>
</feature>
<reference evidence="4" key="1">
    <citation type="submission" date="2025-08" db="UniProtKB">
        <authorList>
            <consortium name="RefSeq"/>
        </authorList>
    </citation>
    <scope>IDENTIFICATION</scope>
    <source>
        <tissue evidence="4">Silk gland</tissue>
    </source>
</reference>
<proteinExistence type="predicted"/>
<feature type="transmembrane region" description="Helical" evidence="1">
    <location>
        <begin position="115"/>
        <end position="133"/>
    </location>
</feature>
<evidence type="ECO:0000256" key="1">
    <source>
        <dbReference type="SAM" id="Phobius"/>
    </source>
</evidence>
<keyword evidence="3" id="KW-1185">Reference proteome</keyword>
<dbReference type="KEGG" id="bman:114239791"/>
<name>A0A6J2J9B1_BOMMA</name>
<keyword evidence="2" id="KW-0732">Signal</keyword>
<dbReference type="AlphaFoldDB" id="A0A6J2J9B1"/>
<keyword evidence="1" id="KW-0472">Membrane</keyword>
<keyword evidence="1" id="KW-1133">Transmembrane helix</keyword>
<protein>
    <submittedName>
        <fullName evidence="4">Uncharacterized protein LOC114239791 isoform X1</fullName>
    </submittedName>
</protein>
<evidence type="ECO:0000256" key="2">
    <source>
        <dbReference type="SAM" id="SignalP"/>
    </source>
</evidence>
<evidence type="ECO:0000313" key="4">
    <source>
        <dbReference type="RefSeq" id="XP_028025981.1"/>
    </source>
</evidence>